<feature type="transmembrane region" description="Helical" evidence="1">
    <location>
        <begin position="288"/>
        <end position="307"/>
    </location>
</feature>
<feature type="domain" description="ER-bound oxygenase mpaB/mpaB'/Rubber oxygenase catalytic" evidence="2">
    <location>
        <begin position="64"/>
        <end position="233"/>
    </location>
</feature>
<dbReference type="Proteomes" id="UP000053617">
    <property type="component" value="Unassembled WGS sequence"/>
</dbReference>
<evidence type="ECO:0000313" key="4">
    <source>
        <dbReference type="Proteomes" id="UP000053617"/>
    </source>
</evidence>
<name>A0A0D2IWX3_9EURO</name>
<keyword evidence="1" id="KW-0812">Transmembrane</keyword>
<keyword evidence="1" id="KW-0472">Membrane</keyword>
<gene>
    <name evidence="3" type="ORF">Z518_10186</name>
</gene>
<dbReference type="HOGENOM" id="CLU_866401_0_0_1"/>
<dbReference type="InterPro" id="IPR018713">
    <property type="entry name" value="MPAB/Lcp_cat_dom"/>
</dbReference>
<dbReference type="GeneID" id="25298257"/>
<keyword evidence="4" id="KW-1185">Reference proteome</keyword>
<evidence type="ECO:0000259" key="2">
    <source>
        <dbReference type="Pfam" id="PF09995"/>
    </source>
</evidence>
<proteinExistence type="predicted"/>
<evidence type="ECO:0000256" key="1">
    <source>
        <dbReference type="SAM" id="Phobius"/>
    </source>
</evidence>
<keyword evidence="1" id="KW-1133">Transmembrane helix</keyword>
<dbReference type="AlphaFoldDB" id="A0A0D2IWX3"/>
<dbReference type="OrthoDB" id="6361347at2759"/>
<reference evidence="3 4" key="1">
    <citation type="submission" date="2015-01" db="EMBL/GenBank/DDBJ databases">
        <title>The Genome Sequence of Rhinocladiella mackenzie CBS 650.93.</title>
        <authorList>
            <consortium name="The Broad Institute Genomics Platform"/>
            <person name="Cuomo C."/>
            <person name="de Hoog S."/>
            <person name="Gorbushina A."/>
            <person name="Stielow B."/>
            <person name="Teixiera M."/>
            <person name="Abouelleil A."/>
            <person name="Chapman S.B."/>
            <person name="Priest M."/>
            <person name="Young S.K."/>
            <person name="Wortman J."/>
            <person name="Nusbaum C."/>
            <person name="Birren B."/>
        </authorList>
    </citation>
    <scope>NUCLEOTIDE SEQUENCE [LARGE SCALE GENOMIC DNA]</scope>
    <source>
        <strain evidence="3 4">CBS 650.93</strain>
    </source>
</reference>
<accession>A0A0D2IWX3</accession>
<dbReference type="PANTHER" id="PTHR37539:SF1">
    <property type="entry name" value="ER-BOUND OXYGENASE MPAB_MPAB'_RUBBER OXYGENASE CATALYTIC DOMAIN-CONTAINING PROTEIN"/>
    <property type="match status" value="1"/>
</dbReference>
<evidence type="ECO:0000313" key="3">
    <source>
        <dbReference type="EMBL" id="KIX01120.1"/>
    </source>
</evidence>
<dbReference type="EMBL" id="KN847482">
    <property type="protein sequence ID" value="KIX01120.1"/>
    <property type="molecule type" value="Genomic_DNA"/>
</dbReference>
<protein>
    <recommendedName>
        <fullName evidence="2">ER-bound oxygenase mpaB/mpaB'/Rubber oxygenase catalytic domain-containing protein</fullName>
    </recommendedName>
</protein>
<dbReference type="InterPro" id="IPR037473">
    <property type="entry name" value="Lcp-like"/>
</dbReference>
<dbReference type="RefSeq" id="XP_013268256.1">
    <property type="nucleotide sequence ID" value="XM_013412802.1"/>
</dbReference>
<organism evidence="3 4">
    <name type="scientific">Rhinocladiella mackenziei CBS 650.93</name>
    <dbReference type="NCBI Taxonomy" id="1442369"/>
    <lineage>
        <taxon>Eukaryota</taxon>
        <taxon>Fungi</taxon>
        <taxon>Dikarya</taxon>
        <taxon>Ascomycota</taxon>
        <taxon>Pezizomycotina</taxon>
        <taxon>Eurotiomycetes</taxon>
        <taxon>Chaetothyriomycetidae</taxon>
        <taxon>Chaetothyriales</taxon>
        <taxon>Herpotrichiellaceae</taxon>
        <taxon>Rhinocladiella</taxon>
    </lineage>
</organism>
<dbReference type="VEuPathDB" id="FungiDB:Z518_10186"/>
<sequence>MGLSHQSDDNTKVADHHREHEKLQQLWDEDVFYRYGVATFTGLVYQSLLGGTAGDRTAAVLSRTGGFSIKAARHRLLEKTQFVLECTKNVESLKPDGVGFAPSLRVRLLHATVRRKIIQLAASRPSYFSVEQNGIPVNDLDCVGTIALFLATIIWRSLPRQGLHIREQEIEDYIALWRLVAFYMGTPTEFFSTPVKAKAIMESVYLYEYKPSPTSMSLARNIICGRTIPVLGRYLIDSFRRNLSKEWGRGSRTVFDFKYIPKYGFKTVDEEDVQERKAGTFWTADVKILITLLFIVCGIGLGAWTSVRTALWTRQRSQVTF</sequence>
<dbReference type="Pfam" id="PF09995">
    <property type="entry name" value="MPAB_Lcp_cat"/>
    <property type="match status" value="1"/>
</dbReference>
<dbReference type="GO" id="GO:0016491">
    <property type="term" value="F:oxidoreductase activity"/>
    <property type="evidence" value="ECO:0007669"/>
    <property type="project" value="InterPro"/>
</dbReference>
<dbReference type="STRING" id="1442369.A0A0D2IWX3"/>
<dbReference type="PANTHER" id="PTHR37539">
    <property type="entry name" value="SECRETED PROTEIN-RELATED"/>
    <property type="match status" value="1"/>
</dbReference>